<evidence type="ECO:0000313" key="1">
    <source>
        <dbReference type="EMBL" id="QHS91246.1"/>
    </source>
</evidence>
<name>A0A6C0BGF5_9ZZZZ</name>
<proteinExistence type="predicted"/>
<accession>A0A6C0BGF5</accession>
<organism evidence="1">
    <name type="scientific">viral metagenome</name>
    <dbReference type="NCBI Taxonomy" id="1070528"/>
    <lineage>
        <taxon>unclassified sequences</taxon>
        <taxon>metagenomes</taxon>
        <taxon>organismal metagenomes</taxon>
    </lineage>
</organism>
<dbReference type="AlphaFoldDB" id="A0A6C0BGF5"/>
<sequence length="97" mass="10961">MATFEEVAQAAQRDHEFEMIHEAFVELVENSDHYRLCQRIFPFLAHVNDGGNLSALHAYLQSSMQSPIALKGMIHNVVNTAKMNPNLKRTLEILIGP</sequence>
<reference evidence="1" key="1">
    <citation type="journal article" date="2020" name="Nature">
        <title>Giant virus diversity and host interactions through global metagenomics.</title>
        <authorList>
            <person name="Schulz F."/>
            <person name="Roux S."/>
            <person name="Paez-Espino D."/>
            <person name="Jungbluth S."/>
            <person name="Walsh D.A."/>
            <person name="Denef V.J."/>
            <person name="McMahon K.D."/>
            <person name="Konstantinidis K.T."/>
            <person name="Eloe-Fadrosh E.A."/>
            <person name="Kyrpides N.C."/>
            <person name="Woyke T."/>
        </authorList>
    </citation>
    <scope>NUCLEOTIDE SEQUENCE</scope>
    <source>
        <strain evidence="1">GVMAG-M-3300013004-44</strain>
    </source>
</reference>
<protein>
    <submittedName>
        <fullName evidence="1">Uncharacterized protein</fullName>
    </submittedName>
</protein>
<dbReference type="EMBL" id="MN739157">
    <property type="protein sequence ID" value="QHS91246.1"/>
    <property type="molecule type" value="Genomic_DNA"/>
</dbReference>